<dbReference type="AlphaFoldDB" id="A0ABD0KMP5"/>
<comment type="caution">
    <text evidence="1">The sequence shown here is derived from an EMBL/GenBank/DDBJ whole genome shotgun (WGS) entry which is preliminary data.</text>
</comment>
<sequence length="92" mass="10161">MEILTARDLSAVDPAADLSPPAHALRISSRYGITFKDRPLHCGLMSYSGAGMTYLFLVPTDALTNEKLRTISVFPLHCNPTSSRLRSRSIRL</sequence>
<reference evidence="1 2" key="1">
    <citation type="journal article" date="2023" name="Sci. Data">
        <title>Genome assembly of the Korean intertidal mud-creeper Batillaria attramentaria.</title>
        <authorList>
            <person name="Patra A.K."/>
            <person name="Ho P.T."/>
            <person name="Jun S."/>
            <person name="Lee S.J."/>
            <person name="Kim Y."/>
            <person name="Won Y.J."/>
        </authorList>
    </citation>
    <scope>NUCLEOTIDE SEQUENCE [LARGE SCALE GENOMIC DNA]</scope>
    <source>
        <strain evidence="1">Wonlab-2016</strain>
    </source>
</reference>
<dbReference type="EMBL" id="JACVVK020000150">
    <property type="protein sequence ID" value="KAK7488528.1"/>
    <property type="molecule type" value="Genomic_DNA"/>
</dbReference>
<organism evidence="1 2">
    <name type="scientific">Batillaria attramentaria</name>
    <dbReference type="NCBI Taxonomy" id="370345"/>
    <lineage>
        <taxon>Eukaryota</taxon>
        <taxon>Metazoa</taxon>
        <taxon>Spiralia</taxon>
        <taxon>Lophotrochozoa</taxon>
        <taxon>Mollusca</taxon>
        <taxon>Gastropoda</taxon>
        <taxon>Caenogastropoda</taxon>
        <taxon>Sorbeoconcha</taxon>
        <taxon>Cerithioidea</taxon>
        <taxon>Batillariidae</taxon>
        <taxon>Batillaria</taxon>
    </lineage>
</organism>
<gene>
    <name evidence="1" type="ORF">BaRGS_00020313</name>
</gene>
<evidence type="ECO:0000313" key="1">
    <source>
        <dbReference type="EMBL" id="KAK7488528.1"/>
    </source>
</evidence>
<protein>
    <submittedName>
        <fullName evidence="1">Uncharacterized protein</fullName>
    </submittedName>
</protein>
<evidence type="ECO:0000313" key="2">
    <source>
        <dbReference type="Proteomes" id="UP001519460"/>
    </source>
</evidence>
<dbReference type="Proteomes" id="UP001519460">
    <property type="component" value="Unassembled WGS sequence"/>
</dbReference>
<accession>A0ABD0KMP5</accession>
<keyword evidence="2" id="KW-1185">Reference proteome</keyword>
<name>A0ABD0KMP5_9CAEN</name>
<proteinExistence type="predicted"/>